<accession>A0A402AR96</accession>
<protein>
    <recommendedName>
        <fullName evidence="3">Sialidase domain-containing protein</fullName>
    </recommendedName>
</protein>
<organism evidence="1 2">
    <name type="scientific">Dictyobacter kobayashii</name>
    <dbReference type="NCBI Taxonomy" id="2014872"/>
    <lineage>
        <taxon>Bacteria</taxon>
        <taxon>Bacillati</taxon>
        <taxon>Chloroflexota</taxon>
        <taxon>Ktedonobacteria</taxon>
        <taxon>Ktedonobacterales</taxon>
        <taxon>Dictyobacteraceae</taxon>
        <taxon>Dictyobacter</taxon>
    </lineage>
</organism>
<dbReference type="AlphaFoldDB" id="A0A402AR96"/>
<evidence type="ECO:0008006" key="3">
    <source>
        <dbReference type="Google" id="ProtNLM"/>
    </source>
</evidence>
<dbReference type="RefSeq" id="WP_126553392.1">
    <property type="nucleotide sequence ID" value="NZ_BIFS01000001.1"/>
</dbReference>
<proteinExistence type="predicted"/>
<sequence>MARVISSSLSAAIQAPTRVPAIGVSIEDHILHYQLYQSPGAADGWHDACLANDGSIVRIRLTRGSNAYAQSLQWQRITDASNASQWNSWTTLGGANSTCFEDGGCALSNNGGVLRAFVQQGSGGSALWTWNSNDNGQSWSSSPATVLTPPSSATILGIGSAGNNDVFFLYQLVSGVLTGCSFYSGSSWGSLHSTTLSAIPYGAGLGAYWDGQLYWLVSSDGNTLYESSYAPATNSWQSYPAIAPATGSAITRRAPRLQYDSSTGLYNLTCIEADNGLLTGAVYSYPRIRQSADLQHWSQGSIIHSMAAQYGACLLSTFSANLLISMSSVLRAPFTARIASTTSTAPTA</sequence>
<reference evidence="2" key="1">
    <citation type="submission" date="2018-12" db="EMBL/GenBank/DDBJ databases">
        <title>Tengunoibacter tsumagoiensis gen. nov., sp. nov., Dictyobacter kobayashii sp. nov., D. alpinus sp. nov., and D. joshuensis sp. nov. and description of Dictyobacteraceae fam. nov. within the order Ktedonobacterales isolated from Tengu-no-mugimeshi.</title>
        <authorList>
            <person name="Wang C.M."/>
            <person name="Zheng Y."/>
            <person name="Sakai Y."/>
            <person name="Toyoda A."/>
            <person name="Minakuchi Y."/>
            <person name="Abe K."/>
            <person name="Yokota A."/>
            <person name="Yabe S."/>
        </authorList>
    </citation>
    <scope>NUCLEOTIDE SEQUENCE [LARGE SCALE GENOMIC DNA]</scope>
    <source>
        <strain evidence="2">Uno11</strain>
    </source>
</reference>
<gene>
    <name evidence="1" type="ORF">KDK_54150</name>
</gene>
<dbReference type="Proteomes" id="UP000287188">
    <property type="component" value="Unassembled WGS sequence"/>
</dbReference>
<dbReference type="EMBL" id="BIFS01000001">
    <property type="protein sequence ID" value="GCE21615.1"/>
    <property type="molecule type" value="Genomic_DNA"/>
</dbReference>
<evidence type="ECO:0000313" key="2">
    <source>
        <dbReference type="Proteomes" id="UP000287188"/>
    </source>
</evidence>
<evidence type="ECO:0000313" key="1">
    <source>
        <dbReference type="EMBL" id="GCE21615.1"/>
    </source>
</evidence>
<comment type="caution">
    <text evidence="1">The sequence shown here is derived from an EMBL/GenBank/DDBJ whole genome shotgun (WGS) entry which is preliminary data.</text>
</comment>
<keyword evidence="2" id="KW-1185">Reference proteome</keyword>
<name>A0A402AR96_9CHLR</name>
<dbReference type="OrthoDB" id="135849at2"/>